<dbReference type="PANTHER" id="PTHR30294:SF38">
    <property type="entry name" value="TRANSPORT PERMEASE PROTEIN"/>
    <property type="match status" value="1"/>
</dbReference>
<dbReference type="Pfam" id="PF12698">
    <property type="entry name" value="ABC2_membrane_3"/>
    <property type="match status" value="1"/>
</dbReference>
<dbReference type="GO" id="GO:0140359">
    <property type="term" value="F:ABC-type transporter activity"/>
    <property type="evidence" value="ECO:0007669"/>
    <property type="project" value="InterPro"/>
</dbReference>
<evidence type="ECO:0000256" key="2">
    <source>
        <dbReference type="ARBA" id="ARBA00022475"/>
    </source>
</evidence>
<keyword evidence="4 6" id="KW-1133">Transmembrane helix</keyword>
<keyword evidence="2" id="KW-1003">Cell membrane</keyword>
<comment type="caution">
    <text evidence="8">The sequence shown here is derived from an EMBL/GenBank/DDBJ whole genome shotgun (WGS) entry which is preliminary data.</text>
</comment>
<organism evidence="8 9">
    <name type="scientific">Bacillus toyonensis</name>
    <dbReference type="NCBI Taxonomy" id="155322"/>
    <lineage>
        <taxon>Bacteria</taxon>
        <taxon>Bacillati</taxon>
        <taxon>Bacillota</taxon>
        <taxon>Bacilli</taxon>
        <taxon>Bacillales</taxon>
        <taxon>Bacillaceae</taxon>
        <taxon>Bacillus</taxon>
        <taxon>Bacillus cereus group</taxon>
    </lineage>
</organism>
<evidence type="ECO:0000256" key="4">
    <source>
        <dbReference type="ARBA" id="ARBA00022989"/>
    </source>
</evidence>
<accession>A0AB36SR06</accession>
<evidence type="ECO:0000256" key="1">
    <source>
        <dbReference type="ARBA" id="ARBA00004651"/>
    </source>
</evidence>
<gene>
    <name evidence="8" type="ORF">CN596_07200</name>
</gene>
<evidence type="ECO:0000256" key="6">
    <source>
        <dbReference type="SAM" id="Phobius"/>
    </source>
</evidence>
<evidence type="ECO:0000256" key="5">
    <source>
        <dbReference type="ARBA" id="ARBA00023136"/>
    </source>
</evidence>
<sequence length="117" mass="13463">MKTLKNFFKFPPTFIGIATAFAFLLIFFCVWMTAYDGVTDRINKLKIGLVNEDNEIGANIEKNLKENLPFKVKSYSSVTHAKEDMNNRNLDMVIQIPANFSSLLKEKNTTEINYFIN</sequence>
<dbReference type="GO" id="GO:0005886">
    <property type="term" value="C:plasma membrane"/>
    <property type="evidence" value="ECO:0007669"/>
    <property type="project" value="UniProtKB-SubCell"/>
</dbReference>
<dbReference type="InterPro" id="IPR051449">
    <property type="entry name" value="ABC-2_transporter_component"/>
</dbReference>
<dbReference type="EMBL" id="NUAJ01000006">
    <property type="protein sequence ID" value="PEN56653.1"/>
    <property type="molecule type" value="Genomic_DNA"/>
</dbReference>
<evidence type="ECO:0000313" key="9">
    <source>
        <dbReference type="Proteomes" id="UP000220934"/>
    </source>
</evidence>
<comment type="subcellular location">
    <subcellularLocation>
        <location evidence="1">Cell membrane</location>
        <topology evidence="1">Multi-pass membrane protein</topology>
    </subcellularLocation>
</comment>
<proteinExistence type="predicted"/>
<evidence type="ECO:0000259" key="7">
    <source>
        <dbReference type="Pfam" id="PF12698"/>
    </source>
</evidence>
<dbReference type="InterPro" id="IPR013525">
    <property type="entry name" value="ABC2_TM"/>
</dbReference>
<dbReference type="Proteomes" id="UP000220934">
    <property type="component" value="Unassembled WGS sequence"/>
</dbReference>
<name>A0AB36SR06_9BACI</name>
<keyword evidence="3 6" id="KW-0812">Transmembrane</keyword>
<feature type="domain" description="ABC-2 type transporter transmembrane" evidence="7">
    <location>
        <begin position="17"/>
        <end position="117"/>
    </location>
</feature>
<evidence type="ECO:0000256" key="3">
    <source>
        <dbReference type="ARBA" id="ARBA00022692"/>
    </source>
</evidence>
<dbReference type="PANTHER" id="PTHR30294">
    <property type="entry name" value="MEMBRANE COMPONENT OF ABC TRANSPORTER YHHJ-RELATED"/>
    <property type="match status" value="1"/>
</dbReference>
<keyword evidence="5 6" id="KW-0472">Membrane</keyword>
<feature type="transmembrane region" description="Helical" evidence="6">
    <location>
        <begin position="12"/>
        <end position="34"/>
    </location>
</feature>
<dbReference type="AlphaFoldDB" id="A0AB36SR06"/>
<protein>
    <submittedName>
        <fullName evidence="8">ABC transporter permease</fullName>
    </submittedName>
</protein>
<reference evidence="8 9" key="1">
    <citation type="submission" date="2017-09" db="EMBL/GenBank/DDBJ databases">
        <title>Large-scale bioinformatics analysis of Bacillus genomes uncovers conserved roles of natural products in bacterial physiology.</title>
        <authorList>
            <consortium name="Agbiome Team Llc"/>
            <person name="Bleich R.M."/>
            <person name="Kirk G.J."/>
            <person name="Santa Maria K.C."/>
            <person name="Allen S.E."/>
            <person name="Farag S."/>
            <person name="Shank E.A."/>
            <person name="Bowers A."/>
        </authorList>
    </citation>
    <scope>NUCLEOTIDE SEQUENCE [LARGE SCALE GENOMIC DNA]</scope>
    <source>
        <strain evidence="8 9">AFS027958</strain>
    </source>
</reference>
<dbReference type="Gene3D" id="3.40.1710.10">
    <property type="entry name" value="abc type-2 transporter like domain"/>
    <property type="match status" value="1"/>
</dbReference>
<evidence type="ECO:0000313" key="8">
    <source>
        <dbReference type="EMBL" id="PEN56653.1"/>
    </source>
</evidence>